<proteinExistence type="predicted"/>
<dbReference type="EMBL" id="MN740351">
    <property type="protein sequence ID" value="QHU01969.1"/>
    <property type="molecule type" value="Genomic_DNA"/>
</dbReference>
<name>A0A6C0J8H0_9ZZZZ</name>
<reference evidence="1" key="1">
    <citation type="journal article" date="2020" name="Nature">
        <title>Giant virus diversity and host interactions through global metagenomics.</title>
        <authorList>
            <person name="Schulz F."/>
            <person name="Roux S."/>
            <person name="Paez-Espino D."/>
            <person name="Jungbluth S."/>
            <person name="Walsh D.A."/>
            <person name="Denef V.J."/>
            <person name="McMahon K.D."/>
            <person name="Konstantinidis K.T."/>
            <person name="Eloe-Fadrosh E.A."/>
            <person name="Kyrpides N.C."/>
            <person name="Woyke T."/>
        </authorList>
    </citation>
    <scope>NUCLEOTIDE SEQUENCE</scope>
    <source>
        <strain evidence="1">GVMAG-M-3300025880-56</strain>
    </source>
</reference>
<accession>A0A6C0J8H0</accession>
<sequence length="109" mass="12832">MLKSKVYSKMNFDMNPEYVRAESPVIVKPKDKHDQPKPVNPYVKDDYRGHVPLGIYDTALSHTNIKNGRPWRTNVIMANELDFRINLNRNLVKSKQRRYQHTLIPTNIL</sequence>
<evidence type="ECO:0000313" key="1">
    <source>
        <dbReference type="EMBL" id="QHU01969.1"/>
    </source>
</evidence>
<protein>
    <submittedName>
        <fullName evidence="1">Uncharacterized protein</fullName>
    </submittedName>
</protein>
<dbReference type="AlphaFoldDB" id="A0A6C0J8H0"/>
<organism evidence="1">
    <name type="scientific">viral metagenome</name>
    <dbReference type="NCBI Taxonomy" id="1070528"/>
    <lineage>
        <taxon>unclassified sequences</taxon>
        <taxon>metagenomes</taxon>
        <taxon>organismal metagenomes</taxon>
    </lineage>
</organism>